<keyword evidence="4" id="KW-1185">Reference proteome</keyword>
<accession>A0ABU8H7M1</accession>
<comment type="caution">
    <text evidence="3">The sequence shown here is derived from an EMBL/GenBank/DDBJ whole genome shotgun (WGS) entry which is preliminary data.</text>
</comment>
<reference evidence="3 4" key="1">
    <citation type="journal article" date="2013" name="Int. J. Syst. Evol. Microbiol.">
        <title>Sphingomonas kyungheensis sp. nov., a bacterium with ginsenoside-converting activity isolated from soil of a ginseng field.</title>
        <authorList>
            <person name="Son H.M."/>
            <person name="Yang J.E."/>
            <person name="Park Y."/>
            <person name="Han C.K."/>
            <person name="Kim S.G."/>
            <person name="Kook M."/>
            <person name="Yi T.H."/>
        </authorList>
    </citation>
    <scope>NUCLEOTIDE SEQUENCE [LARGE SCALE GENOMIC DNA]</scope>
    <source>
        <strain evidence="3 4">LMG 26582</strain>
    </source>
</reference>
<feature type="domain" description="Tip attachment protein J" evidence="1">
    <location>
        <begin position="230"/>
        <end position="377"/>
    </location>
</feature>
<name>A0ABU8H7M1_9SPHN</name>
<dbReference type="Proteomes" id="UP001367771">
    <property type="component" value="Unassembled WGS sequence"/>
</dbReference>
<feature type="domain" description="Rcc01698-like C-terminal" evidence="2">
    <location>
        <begin position="476"/>
        <end position="570"/>
    </location>
</feature>
<evidence type="ECO:0000259" key="1">
    <source>
        <dbReference type="Pfam" id="PF13550"/>
    </source>
</evidence>
<dbReference type="RefSeq" id="WP_336546103.1">
    <property type="nucleotide sequence ID" value="NZ_JBBBDM010000016.1"/>
</dbReference>
<dbReference type="Pfam" id="PF23666">
    <property type="entry name" value="Rcc01698_C"/>
    <property type="match status" value="1"/>
</dbReference>
<evidence type="ECO:0000259" key="2">
    <source>
        <dbReference type="Pfam" id="PF23666"/>
    </source>
</evidence>
<sequence length="718" mass="73360">MATLVLSTVGRALGGPIGGAVGAILGQAIDARLFRHAAREGPRLADLSVQTSSYGTPLPQLFGTMRVAGTVIWSTDLIETRNSQRGGKGRPATNTYSYSASFAVALSARPIVAVRRIWAEGRLLRGAAGDWKTQTGFRLHPGSEDQPVDPLIAAAMGATPAYRGIAYAVFEGLLLADFGNRIPSLTFEVVADAAAVPSGTIAATIAPEVTAQGGLPLDGFAAAGANVRGVLETLALLDGGWWRSDGARLVRQTDTGAAVPIADAGLAAGGRTPRRRRTVAALASVPREVAVAHHDPARDYQVGVQRMRRPGPGERIDRVELPAVIDATAAKGVAAALLARGEIERTRRQVALGREGLGIAPGAIVALDGEAGRWRVASSSISGVLTTLTLLPIGTVPVAGAASSGACLPAADLPIGRTALAAAELPGLGEAPLTLPRLSVVACGSGPGWRQATLLYSLDEGASWSAAPASAAPGMIGTVDVPPAAAASGRLADRQSAVVVTLLRDDMMLGDADAVMRGQGGNLALVGDELIQFATATPLGGGRWRLTDLMRGVRGSEAAIATHRTGERFVLIEPDAITAIALPAAAIGRRLRLLASGVGDAAPVETAVTITGASVAPPAPVLGSVTVEADGGMTVRWVRRSRAGWSWRDGVDVPLGEESEGYRLAWTTSAGPQAAVTDAPAYRFTAAARPPAGTSVTVVQLGTLAVSTPLTIIVGDTA</sequence>
<evidence type="ECO:0000313" key="4">
    <source>
        <dbReference type="Proteomes" id="UP001367771"/>
    </source>
</evidence>
<proteinExistence type="predicted"/>
<dbReference type="InterPro" id="IPR032876">
    <property type="entry name" value="J_dom"/>
</dbReference>
<dbReference type="EMBL" id="JBBBDM010000016">
    <property type="protein sequence ID" value="MEI5688926.1"/>
    <property type="molecule type" value="Genomic_DNA"/>
</dbReference>
<organism evidence="3 4">
    <name type="scientific">Sphingomonas kyungheensis</name>
    <dbReference type="NCBI Taxonomy" id="1069987"/>
    <lineage>
        <taxon>Bacteria</taxon>
        <taxon>Pseudomonadati</taxon>
        <taxon>Pseudomonadota</taxon>
        <taxon>Alphaproteobacteria</taxon>
        <taxon>Sphingomonadales</taxon>
        <taxon>Sphingomonadaceae</taxon>
        <taxon>Sphingomonas</taxon>
    </lineage>
</organism>
<dbReference type="Pfam" id="PF13550">
    <property type="entry name" value="Phage-tail_3"/>
    <property type="match status" value="1"/>
</dbReference>
<evidence type="ECO:0000313" key="3">
    <source>
        <dbReference type="EMBL" id="MEI5688926.1"/>
    </source>
</evidence>
<dbReference type="InterPro" id="IPR056490">
    <property type="entry name" value="Rcc01698_C"/>
</dbReference>
<gene>
    <name evidence="3" type="ORF">V8201_17670</name>
</gene>
<protein>
    <submittedName>
        <fullName evidence="3">Phage tail protein</fullName>
    </submittedName>
</protein>